<dbReference type="AlphaFoldDB" id="A0A383RA38"/>
<dbReference type="GO" id="GO:0003700">
    <property type="term" value="F:DNA-binding transcription factor activity"/>
    <property type="evidence" value="ECO:0007669"/>
    <property type="project" value="InterPro"/>
</dbReference>
<keyword evidence="2" id="KW-0238">DNA-binding</keyword>
<keyword evidence="1" id="KW-0805">Transcription regulation</keyword>
<dbReference type="EMBL" id="LS992241">
    <property type="protein sequence ID" value="SYX83196.1"/>
    <property type="molecule type" value="Genomic_DNA"/>
</dbReference>
<dbReference type="GO" id="GO:0043565">
    <property type="term" value="F:sequence-specific DNA binding"/>
    <property type="evidence" value="ECO:0007669"/>
    <property type="project" value="InterPro"/>
</dbReference>
<dbReference type="SUPFAM" id="SSF46689">
    <property type="entry name" value="Homeodomain-like"/>
    <property type="match status" value="2"/>
</dbReference>
<dbReference type="Pfam" id="PF12833">
    <property type="entry name" value="HTH_18"/>
    <property type="match status" value="1"/>
</dbReference>
<dbReference type="PRINTS" id="PR00032">
    <property type="entry name" value="HTHARAC"/>
</dbReference>
<evidence type="ECO:0000313" key="7">
    <source>
        <dbReference type="Proteomes" id="UP000304148"/>
    </source>
</evidence>
<feature type="domain" description="HTH araC/xylS-type" evidence="5">
    <location>
        <begin position="170"/>
        <end position="267"/>
    </location>
</feature>
<dbReference type="PANTHER" id="PTHR46796:SF2">
    <property type="entry name" value="TRANSCRIPTIONAL REGULATORY PROTEIN"/>
    <property type="match status" value="1"/>
</dbReference>
<dbReference type="SUPFAM" id="SSF51215">
    <property type="entry name" value="Regulatory protein AraC"/>
    <property type="match status" value="1"/>
</dbReference>
<dbReference type="InterPro" id="IPR009057">
    <property type="entry name" value="Homeodomain-like_sf"/>
</dbReference>
<dbReference type="InterPro" id="IPR037923">
    <property type="entry name" value="HTH-like"/>
</dbReference>
<dbReference type="InterPro" id="IPR018060">
    <property type="entry name" value="HTH_AraC"/>
</dbReference>
<keyword evidence="3" id="KW-0010">Activator</keyword>
<accession>A0A383RA38</accession>
<dbReference type="RefSeq" id="WP_138185299.1">
    <property type="nucleotide sequence ID" value="NZ_LS992241.1"/>
</dbReference>
<dbReference type="PROSITE" id="PS01124">
    <property type="entry name" value="HTH_ARAC_FAMILY_2"/>
    <property type="match status" value="1"/>
</dbReference>
<name>A0A383RA38_PAEAL</name>
<dbReference type="Proteomes" id="UP000304148">
    <property type="component" value="Chromosome"/>
</dbReference>
<keyword evidence="4" id="KW-0804">Transcription</keyword>
<organism evidence="6 7">
    <name type="scientific">Paenibacillus alvei</name>
    <name type="common">Bacillus alvei</name>
    <dbReference type="NCBI Taxonomy" id="44250"/>
    <lineage>
        <taxon>Bacteria</taxon>
        <taxon>Bacillati</taxon>
        <taxon>Bacillota</taxon>
        <taxon>Bacilli</taxon>
        <taxon>Bacillales</taxon>
        <taxon>Paenibacillaceae</taxon>
        <taxon>Paenibacillus</taxon>
    </lineage>
</organism>
<dbReference type="PANTHER" id="PTHR46796">
    <property type="entry name" value="HTH-TYPE TRANSCRIPTIONAL ACTIVATOR RHAS-RELATED"/>
    <property type="match status" value="1"/>
</dbReference>
<dbReference type="Gene3D" id="1.10.10.60">
    <property type="entry name" value="Homeodomain-like"/>
    <property type="match status" value="2"/>
</dbReference>
<dbReference type="InterPro" id="IPR050204">
    <property type="entry name" value="AraC_XylS_family_regulators"/>
</dbReference>
<protein>
    <submittedName>
        <fullName evidence="6">AraC family transcriptional regulator</fullName>
    </submittedName>
</protein>
<evidence type="ECO:0000256" key="3">
    <source>
        <dbReference type="ARBA" id="ARBA00023159"/>
    </source>
</evidence>
<dbReference type="InterPro" id="IPR020449">
    <property type="entry name" value="Tscrpt_reg_AraC-type_HTH"/>
</dbReference>
<evidence type="ECO:0000259" key="5">
    <source>
        <dbReference type="PROSITE" id="PS01124"/>
    </source>
</evidence>
<dbReference type="InterPro" id="IPR003313">
    <property type="entry name" value="AraC-bd"/>
</dbReference>
<dbReference type="SMART" id="SM00342">
    <property type="entry name" value="HTH_ARAC"/>
    <property type="match status" value="1"/>
</dbReference>
<gene>
    <name evidence="6" type="ORF">PBLR_11618</name>
</gene>
<evidence type="ECO:0000256" key="4">
    <source>
        <dbReference type="ARBA" id="ARBA00023163"/>
    </source>
</evidence>
<evidence type="ECO:0000313" key="6">
    <source>
        <dbReference type="EMBL" id="SYX83196.1"/>
    </source>
</evidence>
<evidence type="ECO:0000256" key="2">
    <source>
        <dbReference type="ARBA" id="ARBA00023125"/>
    </source>
</evidence>
<dbReference type="PROSITE" id="PS00041">
    <property type="entry name" value="HTH_ARAC_FAMILY_1"/>
    <property type="match status" value="1"/>
</dbReference>
<sequence length="268" mass="31181">MADVTFYRDEALPFLEAKRCQKSDLAYQKHFHEEYSIGLIDEGETQAWCDGALWHVETGRIISFPPLILHACQPAKDDRWKYKMLFIKPEWFAHLEMPEINRLQIPFLLEKGRNKACGTLLNRIMEALTRSATPLEIETSLIELVHKLVDKHAHDQTHEPYGEIETKYVNLIKEYIHAHYTERITLDTLEREAGISRYHLIRMFKKGTHLPPHAYQNLLRINHAKKELKNRRSIAEIAVATGYYDQSHFIKAFAKIVGATPQAYAMSV</sequence>
<dbReference type="Pfam" id="PF02311">
    <property type="entry name" value="AraC_binding"/>
    <property type="match status" value="1"/>
</dbReference>
<dbReference type="InterPro" id="IPR018062">
    <property type="entry name" value="HTH_AraC-typ_CS"/>
</dbReference>
<reference evidence="7" key="1">
    <citation type="submission" date="2018-08" db="EMBL/GenBank/DDBJ databases">
        <authorList>
            <person name="Chevrot R."/>
        </authorList>
    </citation>
    <scope>NUCLEOTIDE SEQUENCE [LARGE SCALE GENOMIC DNA]</scope>
</reference>
<proteinExistence type="predicted"/>
<evidence type="ECO:0000256" key="1">
    <source>
        <dbReference type="ARBA" id="ARBA00023015"/>
    </source>
</evidence>